<evidence type="ECO:0000256" key="7">
    <source>
        <dbReference type="ARBA" id="ARBA00049158"/>
    </source>
</evidence>
<feature type="domain" description="PHP" evidence="9">
    <location>
        <begin position="4"/>
        <end position="186"/>
    </location>
</feature>
<evidence type="ECO:0000313" key="11">
    <source>
        <dbReference type="Proteomes" id="UP000183255"/>
    </source>
</evidence>
<protein>
    <recommendedName>
        <fullName evidence="3 8">Histidinol-phosphatase</fullName>
        <shortName evidence="8">HolPase</shortName>
        <ecNumber evidence="3 8">3.1.3.15</ecNumber>
    </recommendedName>
</protein>
<reference evidence="10 11" key="1">
    <citation type="submission" date="2016-10" db="EMBL/GenBank/DDBJ databases">
        <authorList>
            <person name="de Groot N.N."/>
        </authorList>
    </citation>
    <scope>NUCLEOTIDE SEQUENCE [LARGE SCALE GENOMIC DNA]</scope>
    <source>
        <strain evidence="10 11">CGMCC 1.5058</strain>
    </source>
</reference>
<dbReference type="GO" id="GO:0005737">
    <property type="term" value="C:cytoplasm"/>
    <property type="evidence" value="ECO:0007669"/>
    <property type="project" value="TreeGrafter"/>
</dbReference>
<name>A0A1G8FXZ0_9CLOT</name>
<evidence type="ECO:0000256" key="6">
    <source>
        <dbReference type="ARBA" id="ARBA00023102"/>
    </source>
</evidence>
<dbReference type="AlphaFoldDB" id="A0A1G8FXZ0"/>
<evidence type="ECO:0000313" key="10">
    <source>
        <dbReference type="EMBL" id="SDH87019.1"/>
    </source>
</evidence>
<dbReference type="Proteomes" id="UP000183255">
    <property type="component" value="Unassembled WGS sequence"/>
</dbReference>
<gene>
    <name evidence="10" type="ORF">SAMN05421804_10178</name>
</gene>
<dbReference type="EC" id="3.1.3.15" evidence="3 8"/>
<comment type="pathway">
    <text evidence="1 8">Amino-acid biosynthesis; L-histidine biosynthesis; L-histidine from 5-phospho-alpha-D-ribose 1-diphosphate: step 8/9.</text>
</comment>
<dbReference type="EMBL" id="FNDZ01000001">
    <property type="protein sequence ID" value="SDH87019.1"/>
    <property type="molecule type" value="Genomic_DNA"/>
</dbReference>
<dbReference type="Pfam" id="PF02811">
    <property type="entry name" value="PHP"/>
    <property type="match status" value="1"/>
</dbReference>
<dbReference type="GO" id="GO:0000105">
    <property type="term" value="P:L-histidine biosynthetic process"/>
    <property type="evidence" value="ECO:0007669"/>
    <property type="project" value="UniProtKB-UniRule"/>
</dbReference>
<dbReference type="InterPro" id="IPR016195">
    <property type="entry name" value="Pol/histidinol_Pase-like"/>
</dbReference>
<evidence type="ECO:0000256" key="8">
    <source>
        <dbReference type="RuleBase" id="RU366003"/>
    </source>
</evidence>
<dbReference type="SUPFAM" id="SSF89550">
    <property type="entry name" value="PHP domain-like"/>
    <property type="match status" value="1"/>
</dbReference>
<dbReference type="GO" id="GO:0004401">
    <property type="term" value="F:histidinol-phosphatase activity"/>
    <property type="evidence" value="ECO:0007669"/>
    <property type="project" value="UniProtKB-UniRule"/>
</dbReference>
<organism evidence="10 11">
    <name type="scientific">Proteiniclasticum ruminis</name>
    <dbReference type="NCBI Taxonomy" id="398199"/>
    <lineage>
        <taxon>Bacteria</taxon>
        <taxon>Bacillati</taxon>
        <taxon>Bacillota</taxon>
        <taxon>Clostridia</taxon>
        <taxon>Eubacteriales</taxon>
        <taxon>Clostridiaceae</taxon>
        <taxon>Proteiniclasticum</taxon>
    </lineage>
</organism>
<sequence length="255" mass="30229">MIFDTHMHTEFSFDSSEKIEKLLETSEKKNLGIITTEHKDLNYEEVGGFPIDFNVDEYFKAYEKHRSDRYLMGIEMGLDHRYTGELKKIADSYEFDMVIGSLHTMKGFNLSSRKYLKSMEERAFYREYLLYTKEMVEENSFINSLAHFDYPTRYSPYKELKYEDYLEEFNALFQSMVQQDVTLEMNLKRPLAGDVLDSFRSVYKGYYDCGGRFVTLASDAHTAEDIGRNFEEAQQLLDDIGLKICYYKRRKRITD</sequence>
<evidence type="ECO:0000256" key="5">
    <source>
        <dbReference type="ARBA" id="ARBA00022801"/>
    </source>
</evidence>
<dbReference type="UniPathway" id="UPA00031">
    <property type="reaction ID" value="UER00013"/>
</dbReference>
<keyword evidence="5 8" id="KW-0378">Hydrolase</keyword>
<dbReference type="PANTHER" id="PTHR21039">
    <property type="entry name" value="HISTIDINOL PHOSPHATASE-RELATED"/>
    <property type="match status" value="1"/>
</dbReference>
<dbReference type="RefSeq" id="WP_031572652.1">
    <property type="nucleotide sequence ID" value="NZ_FNDZ01000001.1"/>
</dbReference>
<evidence type="ECO:0000256" key="2">
    <source>
        <dbReference type="ARBA" id="ARBA00009152"/>
    </source>
</evidence>
<dbReference type="InterPro" id="IPR010140">
    <property type="entry name" value="Histidinol_P_phosphatase_HisJ"/>
</dbReference>
<evidence type="ECO:0000256" key="1">
    <source>
        <dbReference type="ARBA" id="ARBA00004970"/>
    </source>
</evidence>
<keyword evidence="4 8" id="KW-0028">Amino-acid biosynthesis</keyword>
<evidence type="ECO:0000256" key="3">
    <source>
        <dbReference type="ARBA" id="ARBA00013085"/>
    </source>
</evidence>
<proteinExistence type="inferred from homology"/>
<comment type="similarity">
    <text evidence="2 8">Belongs to the PHP hydrolase family. HisK subfamily.</text>
</comment>
<comment type="catalytic activity">
    <reaction evidence="7 8">
        <text>L-histidinol phosphate + H2O = L-histidinol + phosphate</text>
        <dbReference type="Rhea" id="RHEA:14465"/>
        <dbReference type="ChEBI" id="CHEBI:15377"/>
        <dbReference type="ChEBI" id="CHEBI:43474"/>
        <dbReference type="ChEBI" id="CHEBI:57699"/>
        <dbReference type="ChEBI" id="CHEBI:57980"/>
        <dbReference type="EC" id="3.1.3.15"/>
    </reaction>
</comment>
<keyword evidence="6 8" id="KW-0368">Histidine biosynthesis</keyword>
<dbReference type="Gene3D" id="3.20.20.140">
    <property type="entry name" value="Metal-dependent hydrolases"/>
    <property type="match status" value="1"/>
</dbReference>
<evidence type="ECO:0000256" key="4">
    <source>
        <dbReference type="ARBA" id="ARBA00022605"/>
    </source>
</evidence>
<accession>A0A1G8FXZ0</accession>
<dbReference type="InterPro" id="IPR004013">
    <property type="entry name" value="PHP_dom"/>
</dbReference>
<dbReference type="PANTHER" id="PTHR21039:SF0">
    <property type="entry name" value="HISTIDINOL-PHOSPHATASE"/>
    <property type="match status" value="1"/>
</dbReference>
<evidence type="ECO:0000259" key="9">
    <source>
        <dbReference type="Pfam" id="PF02811"/>
    </source>
</evidence>